<dbReference type="SUPFAM" id="SSF55961">
    <property type="entry name" value="Bet v1-like"/>
    <property type="match status" value="1"/>
</dbReference>
<feature type="domain" description="Activator of Hsp90 ATPase homologue 1/2-like C-terminal" evidence="2">
    <location>
        <begin position="17"/>
        <end position="132"/>
    </location>
</feature>
<proteinExistence type="inferred from homology"/>
<sequence>MNPQTYSAKAAMLIRKPVSEVFEAFINPEITTKFWFTQSSGRLEAGKSVQWDWEMYHHSITVDVKIIEQDKRIVIEWPTTVEWIFTAREDNTTFVSISDSGYDGTMDEIIADVRNSTEGFTLVLAGLKAYLEHTIQLNLVADRFPDFEP</sequence>
<dbReference type="Gene3D" id="3.30.530.20">
    <property type="match status" value="1"/>
</dbReference>
<keyword evidence="4" id="KW-1185">Reference proteome</keyword>
<evidence type="ECO:0000313" key="4">
    <source>
        <dbReference type="Proteomes" id="UP001059844"/>
    </source>
</evidence>
<gene>
    <name evidence="3" type="ORF">NOX80_15915</name>
</gene>
<name>A0ABY5IQK3_9FLAO</name>
<evidence type="ECO:0000256" key="1">
    <source>
        <dbReference type="ARBA" id="ARBA00006817"/>
    </source>
</evidence>
<dbReference type="CDD" id="cd08901">
    <property type="entry name" value="SRPBCC_CalC_Aha1-like_8"/>
    <property type="match status" value="1"/>
</dbReference>
<evidence type="ECO:0000313" key="3">
    <source>
        <dbReference type="EMBL" id="UUC45098.1"/>
    </source>
</evidence>
<reference evidence="3" key="1">
    <citation type="submission" date="2022-07" db="EMBL/GenBank/DDBJ databases">
        <title>Isolation, identification, and degradation of a PFOSA degrading strain from sewage treatment plant.</title>
        <authorList>
            <person name="Zhang L."/>
            <person name="Huo Y."/>
        </authorList>
    </citation>
    <scope>NUCLEOTIDE SEQUENCE</scope>
    <source>
        <strain evidence="3">C1</strain>
    </source>
</reference>
<dbReference type="InterPro" id="IPR013538">
    <property type="entry name" value="ASHA1/2-like_C"/>
</dbReference>
<evidence type="ECO:0000259" key="2">
    <source>
        <dbReference type="Pfam" id="PF08327"/>
    </source>
</evidence>
<protein>
    <submittedName>
        <fullName evidence="3">SRPBCC family protein</fullName>
    </submittedName>
</protein>
<accession>A0ABY5IQK3</accession>
<dbReference type="Proteomes" id="UP001059844">
    <property type="component" value="Chromosome"/>
</dbReference>
<dbReference type="Pfam" id="PF08327">
    <property type="entry name" value="AHSA1"/>
    <property type="match status" value="1"/>
</dbReference>
<comment type="similarity">
    <text evidence="1">Belongs to the AHA1 family.</text>
</comment>
<dbReference type="EMBL" id="CP101751">
    <property type="protein sequence ID" value="UUC45098.1"/>
    <property type="molecule type" value="Genomic_DNA"/>
</dbReference>
<organism evidence="3 4">
    <name type="scientific">Flavobacterium cerinum</name>
    <dbReference type="NCBI Taxonomy" id="2502784"/>
    <lineage>
        <taxon>Bacteria</taxon>
        <taxon>Pseudomonadati</taxon>
        <taxon>Bacteroidota</taxon>
        <taxon>Flavobacteriia</taxon>
        <taxon>Flavobacteriales</taxon>
        <taxon>Flavobacteriaceae</taxon>
        <taxon>Flavobacterium</taxon>
    </lineage>
</organism>
<dbReference type="RefSeq" id="WP_256550788.1">
    <property type="nucleotide sequence ID" value="NZ_CP101751.1"/>
</dbReference>
<dbReference type="InterPro" id="IPR023393">
    <property type="entry name" value="START-like_dom_sf"/>
</dbReference>